<evidence type="ECO:0000313" key="16">
    <source>
        <dbReference type="Proteomes" id="UP000249061"/>
    </source>
</evidence>
<dbReference type="NCBIfam" id="TIGR03150">
    <property type="entry name" value="fabF"/>
    <property type="match status" value="1"/>
</dbReference>
<feature type="active site" description="For beta-ketoacyl synthase activity" evidence="12">
    <location>
        <position position="169"/>
    </location>
</feature>
<keyword evidence="5 11" id="KW-0444">Lipid biosynthesis</keyword>
<dbReference type="UniPathway" id="UPA00094"/>
<dbReference type="InterPro" id="IPR000794">
    <property type="entry name" value="Beta-ketoacyl_synthase"/>
</dbReference>
<feature type="domain" description="Ketosynthase family 3 (KS3)" evidence="14">
    <location>
        <begin position="1"/>
        <end position="416"/>
    </location>
</feature>
<comment type="catalytic activity">
    <reaction evidence="11">
        <text>(9Z)-hexadecenoyl-[ACP] + malonyl-[ACP] + H(+) = 3-oxo-(11Z)-octadecenoyl-[ACP] + holo-[ACP] + CO2</text>
        <dbReference type="Rhea" id="RHEA:55040"/>
        <dbReference type="Rhea" id="RHEA-COMP:9623"/>
        <dbReference type="Rhea" id="RHEA-COMP:9685"/>
        <dbReference type="Rhea" id="RHEA-COMP:10800"/>
        <dbReference type="Rhea" id="RHEA-COMP:14074"/>
        <dbReference type="ChEBI" id="CHEBI:15378"/>
        <dbReference type="ChEBI" id="CHEBI:16526"/>
        <dbReference type="ChEBI" id="CHEBI:64479"/>
        <dbReference type="ChEBI" id="CHEBI:78449"/>
        <dbReference type="ChEBI" id="CHEBI:83989"/>
        <dbReference type="ChEBI" id="CHEBI:138538"/>
        <dbReference type="EC" id="2.3.1.179"/>
    </reaction>
</comment>
<dbReference type="PANTHER" id="PTHR11712:SF321">
    <property type="entry name" value="3-OXOACYL-[ACYL-CARRIER-PROTEIN] SYNTHASE 2"/>
    <property type="match status" value="1"/>
</dbReference>
<dbReference type="NCBIfam" id="NF005589">
    <property type="entry name" value="PRK07314.1"/>
    <property type="match status" value="1"/>
</dbReference>
<name>A0A2W5UCA8_9BACT</name>
<dbReference type="SUPFAM" id="SSF53901">
    <property type="entry name" value="Thiolase-like"/>
    <property type="match status" value="2"/>
</dbReference>
<evidence type="ECO:0000256" key="6">
    <source>
        <dbReference type="ARBA" id="ARBA00022679"/>
    </source>
</evidence>
<dbReference type="GO" id="GO:0004315">
    <property type="term" value="F:3-oxoacyl-[acyl-carrier-protein] synthase activity"/>
    <property type="evidence" value="ECO:0007669"/>
    <property type="project" value="UniProtKB-UniRule"/>
</dbReference>
<evidence type="ECO:0000256" key="2">
    <source>
        <dbReference type="ARBA" id="ARBA00008467"/>
    </source>
</evidence>
<evidence type="ECO:0000259" key="14">
    <source>
        <dbReference type="PROSITE" id="PS52004"/>
    </source>
</evidence>
<evidence type="ECO:0000256" key="4">
    <source>
        <dbReference type="ARBA" id="ARBA00014657"/>
    </source>
</evidence>
<keyword evidence="10 11" id="KW-0012">Acyltransferase</keyword>
<keyword evidence="8" id="KW-0443">Lipid metabolism</keyword>
<evidence type="ECO:0000256" key="12">
    <source>
        <dbReference type="PIRSR" id="PIRSR000447-1"/>
    </source>
</evidence>
<dbReference type="InterPro" id="IPR014030">
    <property type="entry name" value="Ketoacyl_synth_N"/>
</dbReference>
<dbReference type="PROSITE" id="PS00606">
    <property type="entry name" value="KS3_1"/>
    <property type="match status" value="1"/>
</dbReference>
<evidence type="ECO:0000256" key="1">
    <source>
        <dbReference type="ARBA" id="ARBA00005194"/>
    </source>
</evidence>
<organism evidence="15 16">
    <name type="scientific">Archangium gephyra</name>
    <dbReference type="NCBI Taxonomy" id="48"/>
    <lineage>
        <taxon>Bacteria</taxon>
        <taxon>Pseudomonadati</taxon>
        <taxon>Myxococcota</taxon>
        <taxon>Myxococcia</taxon>
        <taxon>Myxococcales</taxon>
        <taxon>Cystobacterineae</taxon>
        <taxon>Archangiaceae</taxon>
        <taxon>Archangium</taxon>
    </lineage>
</organism>
<dbReference type="Pfam" id="PF02801">
    <property type="entry name" value="Ketoacyl-synt_C"/>
    <property type="match status" value="1"/>
</dbReference>
<dbReference type="InterPro" id="IPR014031">
    <property type="entry name" value="Ketoacyl_synth_C"/>
</dbReference>
<keyword evidence="6 11" id="KW-0808">Transferase</keyword>
<evidence type="ECO:0000256" key="13">
    <source>
        <dbReference type="RuleBase" id="RU003694"/>
    </source>
</evidence>
<evidence type="ECO:0000256" key="10">
    <source>
        <dbReference type="ARBA" id="ARBA00023315"/>
    </source>
</evidence>
<keyword evidence="7" id="KW-0276">Fatty acid metabolism</keyword>
<evidence type="ECO:0000256" key="8">
    <source>
        <dbReference type="ARBA" id="ARBA00023098"/>
    </source>
</evidence>
<keyword evidence="9 11" id="KW-0275">Fatty acid biosynthesis</keyword>
<comment type="pathway">
    <text evidence="1 11">Lipid metabolism; fatty acid biosynthesis.</text>
</comment>
<comment type="similarity">
    <text evidence="2 11 13">Belongs to the thiolase-like superfamily. Beta-ketoacyl-ACP synthases family.</text>
</comment>
<comment type="caution">
    <text evidence="15">The sequence shown here is derived from an EMBL/GenBank/DDBJ whole genome shotgun (WGS) entry which is preliminary data.</text>
</comment>
<accession>A0A2W5UCA8</accession>
<sequence length="417" mass="43808">MKRVVITGIGLVTPLGSGAEFVWKQLLAGKSGIRPITGFDTSDLGTKIAGQVPHGKGEGELDLEALFDVQERRRLEPFLHYAIAAATEAVKDAGWEKPSDEACDRTGVLIGSGVGGLERIAEASLTLHEKGPRRISPFFIPMALINESAGLVSMKYGFRGPCHSVVTACATGANAIGDATRLIQYGDADVMVAGGTEKATGRLCIAGFAAMRALSTEYNERPTEASRPWDKARDGFVLGEGAGVVVLEEREHALKRGAKIYAEVTGYGITGDAYHLSAPEPEGKGALRAMRMALGHARLDASQLDYVNAHATSTPVGDPVELKALRTLFGSSPRSASISSTKSATGHLLGAAGAAEAIFTALALRDQVAPATLNLHDPEDVELDLVPLTAKKREIKHALSNSFGFGGTNAALVLSRA</sequence>
<dbReference type="AlphaFoldDB" id="A0A2W5UCA8"/>
<evidence type="ECO:0000256" key="11">
    <source>
        <dbReference type="PIRNR" id="PIRNR000447"/>
    </source>
</evidence>
<dbReference type="InterPro" id="IPR018201">
    <property type="entry name" value="Ketoacyl_synth_AS"/>
</dbReference>
<proteinExistence type="inferred from homology"/>
<dbReference type="PROSITE" id="PS52004">
    <property type="entry name" value="KS3_2"/>
    <property type="match status" value="1"/>
</dbReference>
<evidence type="ECO:0000313" key="15">
    <source>
        <dbReference type="EMBL" id="PZR06608.1"/>
    </source>
</evidence>
<dbReference type="PANTHER" id="PTHR11712">
    <property type="entry name" value="POLYKETIDE SYNTHASE-RELATED"/>
    <property type="match status" value="1"/>
</dbReference>
<dbReference type="Proteomes" id="UP000249061">
    <property type="component" value="Unassembled WGS sequence"/>
</dbReference>
<evidence type="ECO:0000256" key="9">
    <source>
        <dbReference type="ARBA" id="ARBA00023160"/>
    </source>
</evidence>
<evidence type="ECO:0000256" key="5">
    <source>
        <dbReference type="ARBA" id="ARBA00022516"/>
    </source>
</evidence>
<dbReference type="EC" id="2.3.1.179" evidence="3 11"/>
<dbReference type="PIRSF" id="PIRSF000447">
    <property type="entry name" value="KAS_II"/>
    <property type="match status" value="1"/>
</dbReference>
<dbReference type="InterPro" id="IPR017568">
    <property type="entry name" value="3-oxoacyl-ACP_synth-2"/>
</dbReference>
<dbReference type="SMART" id="SM00825">
    <property type="entry name" value="PKS_KS"/>
    <property type="match status" value="1"/>
</dbReference>
<dbReference type="CDD" id="cd00834">
    <property type="entry name" value="KAS_I_II"/>
    <property type="match status" value="1"/>
</dbReference>
<dbReference type="InterPro" id="IPR016039">
    <property type="entry name" value="Thiolase-like"/>
</dbReference>
<dbReference type="GO" id="GO:0005829">
    <property type="term" value="C:cytosol"/>
    <property type="evidence" value="ECO:0007669"/>
    <property type="project" value="TreeGrafter"/>
</dbReference>
<protein>
    <recommendedName>
        <fullName evidence="4 11">3-oxoacyl-[acyl-carrier-protein] synthase 2</fullName>
        <ecNumber evidence="3 11">2.3.1.179</ecNumber>
    </recommendedName>
</protein>
<dbReference type="GO" id="GO:0006633">
    <property type="term" value="P:fatty acid biosynthetic process"/>
    <property type="evidence" value="ECO:0007669"/>
    <property type="project" value="UniProtKB-UniRule"/>
</dbReference>
<comment type="catalytic activity">
    <reaction evidence="11">
        <text>a fatty acyl-[ACP] + malonyl-[ACP] + H(+) = a 3-oxoacyl-[ACP] + holo-[ACP] + CO2</text>
        <dbReference type="Rhea" id="RHEA:22836"/>
        <dbReference type="Rhea" id="RHEA-COMP:9623"/>
        <dbReference type="Rhea" id="RHEA-COMP:9685"/>
        <dbReference type="Rhea" id="RHEA-COMP:9916"/>
        <dbReference type="Rhea" id="RHEA-COMP:14125"/>
        <dbReference type="ChEBI" id="CHEBI:15378"/>
        <dbReference type="ChEBI" id="CHEBI:16526"/>
        <dbReference type="ChEBI" id="CHEBI:64479"/>
        <dbReference type="ChEBI" id="CHEBI:78449"/>
        <dbReference type="ChEBI" id="CHEBI:78776"/>
        <dbReference type="ChEBI" id="CHEBI:138651"/>
    </reaction>
</comment>
<dbReference type="InterPro" id="IPR020841">
    <property type="entry name" value="PKS_Beta-ketoAc_synthase_dom"/>
</dbReference>
<dbReference type="EMBL" id="QFQP01000037">
    <property type="protein sequence ID" value="PZR06608.1"/>
    <property type="molecule type" value="Genomic_DNA"/>
</dbReference>
<comment type="function">
    <text evidence="11">Involved in the type II fatty acid elongation cycle. Catalyzes the elongation of a wide range of acyl-ACP by the addition of two carbons from malonyl-ACP to an acyl acceptor. Can efficiently catalyze the conversion of palmitoleoyl-ACP (cis-hexadec-9-enoyl-ACP) to cis-vaccenoyl-ACP (cis-octadec-11-enoyl-ACP), an essential step in the thermal regulation of fatty acid composition.</text>
</comment>
<evidence type="ECO:0000256" key="3">
    <source>
        <dbReference type="ARBA" id="ARBA00012356"/>
    </source>
</evidence>
<dbReference type="NCBIfam" id="NF004970">
    <property type="entry name" value="PRK06333.1"/>
    <property type="match status" value="1"/>
</dbReference>
<evidence type="ECO:0000256" key="7">
    <source>
        <dbReference type="ARBA" id="ARBA00022832"/>
    </source>
</evidence>
<dbReference type="Gene3D" id="3.40.47.10">
    <property type="match status" value="1"/>
</dbReference>
<reference evidence="15 16" key="1">
    <citation type="submission" date="2017-08" db="EMBL/GenBank/DDBJ databases">
        <title>Infants hospitalized years apart are colonized by the same room-sourced microbial strains.</title>
        <authorList>
            <person name="Brooks B."/>
            <person name="Olm M.R."/>
            <person name="Firek B.A."/>
            <person name="Baker R."/>
            <person name="Thomas B.C."/>
            <person name="Morowitz M.J."/>
            <person name="Banfield J.F."/>
        </authorList>
    </citation>
    <scope>NUCLEOTIDE SEQUENCE [LARGE SCALE GENOMIC DNA]</scope>
    <source>
        <strain evidence="15">S2_003_000_R2_14</strain>
    </source>
</reference>
<dbReference type="FunFam" id="3.40.47.10:FF:000009">
    <property type="entry name" value="3-oxoacyl-[acyl-carrier-protein] synthase 2"/>
    <property type="match status" value="1"/>
</dbReference>
<gene>
    <name evidence="15" type="primary">fabF</name>
    <name evidence="15" type="ORF">DI536_30080</name>
</gene>
<dbReference type="Pfam" id="PF00109">
    <property type="entry name" value="ketoacyl-synt"/>
    <property type="match status" value="1"/>
</dbReference>